<reference evidence="1 2" key="2">
    <citation type="journal article" date="2022" name="Mol. Ecol. Resour.">
        <title>The genomes of chicory, endive, great burdock and yacon provide insights into Asteraceae paleo-polyploidization history and plant inulin production.</title>
        <authorList>
            <person name="Fan W."/>
            <person name="Wang S."/>
            <person name="Wang H."/>
            <person name="Wang A."/>
            <person name="Jiang F."/>
            <person name="Liu H."/>
            <person name="Zhao H."/>
            <person name="Xu D."/>
            <person name="Zhang Y."/>
        </authorList>
    </citation>
    <scope>NUCLEOTIDE SEQUENCE [LARGE SCALE GENOMIC DNA]</scope>
    <source>
        <strain evidence="2">cv. Yunnan</strain>
        <tissue evidence="1">Leaves</tissue>
    </source>
</reference>
<evidence type="ECO:0000313" key="1">
    <source>
        <dbReference type="EMBL" id="KAI3817007.1"/>
    </source>
</evidence>
<organism evidence="1 2">
    <name type="scientific">Smallanthus sonchifolius</name>
    <dbReference type="NCBI Taxonomy" id="185202"/>
    <lineage>
        <taxon>Eukaryota</taxon>
        <taxon>Viridiplantae</taxon>
        <taxon>Streptophyta</taxon>
        <taxon>Embryophyta</taxon>
        <taxon>Tracheophyta</taxon>
        <taxon>Spermatophyta</taxon>
        <taxon>Magnoliopsida</taxon>
        <taxon>eudicotyledons</taxon>
        <taxon>Gunneridae</taxon>
        <taxon>Pentapetalae</taxon>
        <taxon>asterids</taxon>
        <taxon>campanulids</taxon>
        <taxon>Asterales</taxon>
        <taxon>Asteraceae</taxon>
        <taxon>Asteroideae</taxon>
        <taxon>Heliantheae alliance</taxon>
        <taxon>Millerieae</taxon>
        <taxon>Smallanthus</taxon>
    </lineage>
</organism>
<dbReference type="Proteomes" id="UP001056120">
    <property type="component" value="Linkage Group LG04"/>
</dbReference>
<name>A0ACB9JA41_9ASTR</name>
<accession>A0ACB9JA41</accession>
<evidence type="ECO:0000313" key="2">
    <source>
        <dbReference type="Proteomes" id="UP001056120"/>
    </source>
</evidence>
<proteinExistence type="predicted"/>
<reference evidence="2" key="1">
    <citation type="journal article" date="2022" name="Mol. Ecol. Resour.">
        <title>The genomes of chicory, endive, great burdock and yacon provide insights into Asteraceae palaeo-polyploidization history and plant inulin production.</title>
        <authorList>
            <person name="Fan W."/>
            <person name="Wang S."/>
            <person name="Wang H."/>
            <person name="Wang A."/>
            <person name="Jiang F."/>
            <person name="Liu H."/>
            <person name="Zhao H."/>
            <person name="Xu D."/>
            <person name="Zhang Y."/>
        </authorList>
    </citation>
    <scope>NUCLEOTIDE SEQUENCE [LARGE SCALE GENOMIC DNA]</scope>
    <source>
        <strain evidence="2">cv. Yunnan</strain>
    </source>
</reference>
<gene>
    <name evidence="1" type="ORF">L1987_10793</name>
</gene>
<protein>
    <submittedName>
        <fullName evidence="1">Uncharacterized protein</fullName>
    </submittedName>
</protein>
<sequence>MQILHKPQRCTPLLVDGYEVEDVEVEDLLSHKVIGPADVMLSVTSPDCNATGDGISSPSSSAEPSRRSKNRFISKPSWLLLSISDMEDKIQAITGEDKPDTFGERADFYYRKRPELLALIQDLYNRYLYLADRYTRTLSKQPPQQHEQICDNSTTEKPDTSELVISELVMRFVEYEFAVEELQALDMVREESRKKIELQKSLLELLETERVVLTNENSRLASESLFMKRKAGELARCVLLERSEDQRVFVLSRKIDDLQGQIYELEKRNKEYYERLMKHHVEEKGSEEKKSNISINIKRLMVKNNGGSSESLSWSGEDETGWSMSSTSNSSTCTSLAQVMKEKEKKKKYYPRGSDGGKKGGYGWWDRVKKFDMFMCGPTC</sequence>
<keyword evidence="2" id="KW-1185">Reference proteome</keyword>
<dbReference type="EMBL" id="CM042021">
    <property type="protein sequence ID" value="KAI3817007.1"/>
    <property type="molecule type" value="Genomic_DNA"/>
</dbReference>
<comment type="caution">
    <text evidence="1">The sequence shown here is derived from an EMBL/GenBank/DDBJ whole genome shotgun (WGS) entry which is preliminary data.</text>
</comment>